<dbReference type="OrthoDB" id="2376237at2"/>
<dbReference type="EMBL" id="LT607412">
    <property type="protein sequence ID" value="SCF06229.1"/>
    <property type="molecule type" value="Genomic_DNA"/>
</dbReference>
<gene>
    <name evidence="2" type="ORF">GA0070607_5061</name>
</gene>
<dbReference type="AlphaFoldDB" id="A0A1C4XCH2"/>
<dbReference type="SUPFAM" id="SSF54909">
    <property type="entry name" value="Dimeric alpha+beta barrel"/>
    <property type="match status" value="1"/>
</dbReference>
<protein>
    <recommendedName>
        <fullName evidence="1">DUF3291 domain-containing protein</fullName>
    </recommendedName>
</protein>
<accession>A0A1C4XCH2</accession>
<dbReference type="Pfam" id="PF11695">
    <property type="entry name" value="DUF3291"/>
    <property type="match status" value="1"/>
</dbReference>
<evidence type="ECO:0000313" key="2">
    <source>
        <dbReference type="EMBL" id="SCF06229.1"/>
    </source>
</evidence>
<evidence type="ECO:0000259" key="1">
    <source>
        <dbReference type="Pfam" id="PF11695"/>
    </source>
</evidence>
<evidence type="ECO:0000313" key="3">
    <source>
        <dbReference type="Proteomes" id="UP000198243"/>
    </source>
</evidence>
<feature type="domain" description="DUF3291" evidence="1">
    <location>
        <begin position="7"/>
        <end position="140"/>
    </location>
</feature>
<reference evidence="3" key="1">
    <citation type="submission" date="2016-06" db="EMBL/GenBank/DDBJ databases">
        <authorList>
            <person name="Varghese N."/>
            <person name="Submissions Spin"/>
        </authorList>
    </citation>
    <scope>NUCLEOTIDE SEQUENCE [LARGE SCALE GENOMIC DNA]</scope>
    <source>
        <strain evidence="3">DSM 44875</strain>
    </source>
</reference>
<dbReference type="InterPro" id="IPR011008">
    <property type="entry name" value="Dimeric_a/b-barrel"/>
</dbReference>
<keyword evidence="3" id="KW-1185">Reference proteome</keyword>
<dbReference type="RefSeq" id="WP_089020349.1">
    <property type="nucleotide sequence ID" value="NZ_LT607412.1"/>
</dbReference>
<name>A0A1C4XCH2_9ACTN</name>
<dbReference type="Proteomes" id="UP000198243">
    <property type="component" value="Chromosome I"/>
</dbReference>
<sequence>MADRFHLAQVNVALPDDTADKNALDSFFALSDLVNEAADSAPGFIWRPQTPLPNPCLLGVDGLLVTMSVWRTVDDLRHFIFHGVHAGALRRRREWFRDLPEAHMALWWIPAGRKPGLAEGEERLLHVREHGPSPYAFHLGKTYPPPVRMPGSSPPQVT</sequence>
<proteinExistence type="predicted"/>
<organism evidence="2 3">
    <name type="scientific">Micromonospora coriariae</name>
    <dbReference type="NCBI Taxonomy" id="285665"/>
    <lineage>
        <taxon>Bacteria</taxon>
        <taxon>Bacillati</taxon>
        <taxon>Actinomycetota</taxon>
        <taxon>Actinomycetes</taxon>
        <taxon>Micromonosporales</taxon>
        <taxon>Micromonosporaceae</taxon>
        <taxon>Micromonospora</taxon>
    </lineage>
</organism>
<dbReference type="InterPro" id="IPR021708">
    <property type="entry name" value="DUF3291"/>
</dbReference>